<dbReference type="SUPFAM" id="SSF89447">
    <property type="entry name" value="AbrB/MazE/MraZ-like"/>
    <property type="match status" value="1"/>
</dbReference>
<dbReference type="GO" id="GO:0003677">
    <property type="term" value="F:DNA binding"/>
    <property type="evidence" value="ECO:0007669"/>
    <property type="project" value="InterPro"/>
</dbReference>
<dbReference type="AlphaFoldDB" id="A0A564ZFG5"/>
<reference evidence="2 3" key="1">
    <citation type="submission" date="2019-07" db="EMBL/GenBank/DDBJ databases">
        <authorList>
            <person name="Cremers G."/>
        </authorList>
    </citation>
    <scope>NUCLEOTIDE SEQUENCE [LARGE SCALE GENOMIC DNA]</scope>
</reference>
<dbReference type="PANTHER" id="PTHR40516:SF1">
    <property type="entry name" value="ANTITOXIN CHPS-RELATED"/>
    <property type="match status" value="1"/>
</dbReference>
<dbReference type="Proteomes" id="UP000334340">
    <property type="component" value="Unassembled WGS sequence"/>
</dbReference>
<dbReference type="GO" id="GO:0097351">
    <property type="term" value="F:toxin sequestering activity"/>
    <property type="evidence" value="ECO:0007669"/>
    <property type="project" value="InterPro"/>
</dbReference>
<evidence type="ECO:0000313" key="2">
    <source>
        <dbReference type="EMBL" id="VUZ84050.1"/>
    </source>
</evidence>
<sequence length="56" mass="6355">MRMQVRKWSNSVALRIPKPFAEDADVQEGTAVDCSVSKGQRVVAPVRYRKARSSEY</sequence>
<dbReference type="InterPro" id="IPR037914">
    <property type="entry name" value="SpoVT-AbrB_sf"/>
</dbReference>
<dbReference type="InterPro" id="IPR039052">
    <property type="entry name" value="Antitox_PemI-like"/>
</dbReference>
<protein>
    <submittedName>
        <fullName evidence="2">Antitoxin ChpS</fullName>
    </submittedName>
</protein>
<dbReference type="SMART" id="SM00966">
    <property type="entry name" value="SpoVT_AbrB"/>
    <property type="match status" value="1"/>
</dbReference>
<keyword evidence="3" id="KW-1185">Reference proteome</keyword>
<organism evidence="2 3">
    <name type="scientific">Candidatus Methylomirabilis lanthanidiphila</name>
    <dbReference type="NCBI Taxonomy" id="2211376"/>
    <lineage>
        <taxon>Bacteria</taxon>
        <taxon>Candidatus Methylomirabilota</taxon>
        <taxon>Candidatus Methylomirabilia</taxon>
        <taxon>Candidatus Methylomirabilales</taxon>
        <taxon>Candidatus Methylomirabilaceae</taxon>
        <taxon>Candidatus Methylomirabilis</taxon>
    </lineage>
</organism>
<dbReference type="EMBL" id="CABIKM010000005">
    <property type="protein sequence ID" value="VUZ84050.1"/>
    <property type="molecule type" value="Genomic_DNA"/>
</dbReference>
<dbReference type="InterPro" id="IPR007159">
    <property type="entry name" value="SpoVT-AbrB_dom"/>
</dbReference>
<evidence type="ECO:0000259" key="1">
    <source>
        <dbReference type="SMART" id="SM00966"/>
    </source>
</evidence>
<gene>
    <name evidence="2" type="ORF">MELA_00414</name>
</gene>
<feature type="domain" description="SpoVT-AbrB" evidence="1">
    <location>
        <begin position="6"/>
        <end position="51"/>
    </location>
</feature>
<evidence type="ECO:0000313" key="3">
    <source>
        <dbReference type="Proteomes" id="UP000334340"/>
    </source>
</evidence>
<dbReference type="Pfam" id="PF04014">
    <property type="entry name" value="MazE_antitoxin"/>
    <property type="match status" value="1"/>
</dbReference>
<dbReference type="PANTHER" id="PTHR40516">
    <property type="entry name" value="ANTITOXIN CHPS-RELATED"/>
    <property type="match status" value="1"/>
</dbReference>
<dbReference type="Gene3D" id="2.10.260.10">
    <property type="match status" value="1"/>
</dbReference>
<proteinExistence type="predicted"/>
<name>A0A564ZFG5_9BACT</name>
<accession>A0A564ZFG5</accession>